<gene>
    <name evidence="11" type="ORF">SCAR479_13574</name>
</gene>
<dbReference type="Pfam" id="PF21803">
    <property type="entry name" value="Nab2-zf4"/>
    <property type="match status" value="1"/>
</dbReference>
<evidence type="ECO:0000256" key="8">
    <source>
        <dbReference type="SAM" id="MobiDB-lite"/>
    </source>
</evidence>
<dbReference type="Gene3D" id="4.10.1000.30">
    <property type="match status" value="1"/>
</dbReference>
<proteinExistence type="inferred from homology"/>
<dbReference type="PANTHER" id="PTHR14738:SF29">
    <property type="entry name" value="ZINC FINGER CCCH DOMAIN-CONTAINING PROTEIN 14"/>
    <property type="match status" value="1"/>
</dbReference>
<evidence type="ECO:0000256" key="3">
    <source>
        <dbReference type="ARBA" id="ARBA00022723"/>
    </source>
</evidence>
<dbReference type="InterPro" id="IPR049017">
    <property type="entry name" value="Nab2_Znf4"/>
</dbReference>
<keyword evidence="7" id="KW-0539">Nucleus</keyword>
<evidence type="ECO:0000313" key="11">
    <source>
        <dbReference type="EMBL" id="KAK9769737.1"/>
    </source>
</evidence>
<evidence type="ECO:0000256" key="6">
    <source>
        <dbReference type="ARBA" id="ARBA00022833"/>
    </source>
</evidence>
<comment type="similarity">
    <text evidence="2">Belongs to the ZC3H14 family.</text>
</comment>
<dbReference type="Pfam" id="PF22683">
    <property type="entry name" value="Nab2-like_zf-CCCH"/>
    <property type="match status" value="1"/>
</dbReference>
<dbReference type="Gene3D" id="1.10.340.40">
    <property type="entry name" value="Nuclear abundant poly(A) RNA-bind protein 2, N-terminal domain"/>
    <property type="match status" value="1"/>
</dbReference>
<dbReference type="Gene3D" id="4.10.1000.40">
    <property type="match status" value="1"/>
</dbReference>
<accession>A0ABR2X7K0</accession>
<evidence type="ECO:0000313" key="12">
    <source>
        <dbReference type="Proteomes" id="UP001465668"/>
    </source>
</evidence>
<evidence type="ECO:0000256" key="5">
    <source>
        <dbReference type="ARBA" id="ARBA00022771"/>
    </source>
</evidence>
<comment type="caution">
    <text evidence="11">The sequence shown here is derived from an EMBL/GenBank/DDBJ whole genome shotgun (WGS) entry which is preliminary data.</text>
</comment>
<name>A0ABR2X7K0_9PEZI</name>
<evidence type="ECO:0000256" key="4">
    <source>
        <dbReference type="ARBA" id="ARBA00022737"/>
    </source>
</evidence>
<dbReference type="InterPro" id="IPR040366">
    <property type="entry name" value="Nab2/ZC3H14"/>
</dbReference>
<feature type="region of interest" description="Disordered" evidence="8">
    <location>
        <begin position="264"/>
        <end position="338"/>
    </location>
</feature>
<comment type="subcellular location">
    <subcellularLocation>
        <location evidence="1">Nucleus</location>
    </subcellularLocation>
</comment>
<feature type="domain" description="Nab2-like CCCH zinc finger" evidence="10">
    <location>
        <begin position="445"/>
        <end position="464"/>
    </location>
</feature>
<keyword evidence="5" id="KW-0863">Zinc-finger</keyword>
<dbReference type="Proteomes" id="UP001465668">
    <property type="component" value="Unassembled WGS sequence"/>
</dbReference>
<evidence type="ECO:0000259" key="10">
    <source>
        <dbReference type="Pfam" id="PF22683"/>
    </source>
</evidence>
<keyword evidence="12" id="KW-1185">Reference proteome</keyword>
<dbReference type="InterPro" id="IPR043094">
    <property type="entry name" value="Nab2/ZC3H14_N_sf"/>
</dbReference>
<feature type="region of interest" description="Disordered" evidence="8">
    <location>
        <begin position="473"/>
        <end position="492"/>
    </location>
</feature>
<feature type="region of interest" description="Disordered" evidence="8">
    <location>
        <begin position="177"/>
        <end position="205"/>
    </location>
</feature>
<organism evidence="11 12">
    <name type="scientific">Seiridium cardinale</name>
    <dbReference type="NCBI Taxonomy" id="138064"/>
    <lineage>
        <taxon>Eukaryota</taxon>
        <taxon>Fungi</taxon>
        <taxon>Dikarya</taxon>
        <taxon>Ascomycota</taxon>
        <taxon>Pezizomycotina</taxon>
        <taxon>Sordariomycetes</taxon>
        <taxon>Xylariomycetidae</taxon>
        <taxon>Amphisphaeriales</taxon>
        <taxon>Sporocadaceae</taxon>
        <taxon>Seiridium</taxon>
    </lineage>
</organism>
<feature type="region of interest" description="Disordered" evidence="8">
    <location>
        <begin position="128"/>
        <end position="151"/>
    </location>
</feature>
<dbReference type="EMBL" id="JARVKM010000112">
    <property type="protein sequence ID" value="KAK9769737.1"/>
    <property type="molecule type" value="Genomic_DNA"/>
</dbReference>
<sequence>MSVEIAMGTPLAEALNLAIRPKLVEFGWASDGGDDSPLSEYILLMLVNGKTQSEIATELAADLLNLGPDDPVVAQFVQWLFEQIAAFSAQMNGGSAPAGFAVSGGAISQDGSDAFMDQDMDVNAGDSTVGELNAPTGPRSMRNGDVRGGRGKRILGQMNRAMDRTHESVLHRVRGASGNERINSHNRQPPTGPRGAGRMGNNRAMNNRANNIAHGMAAQMQGMPGMPGMPGMNMNDPNFMMAPNANGGQGDIFSLLQQQNQMMAALSQQLAESQRHNQQSGGRGRGGRSLFDRTERGRGNRRGGQYSNGHSGRQEESVSGAGEGDDVDMGERQAPNPETTMCKYNLACTNRECKFAHQSPAAPPGITVDTNDVCTYGVACKNFKCVARHPSPATKRAHQSEQECKFYPNCTNPKCPFRHPDMPVCRNGGDCQVEGCKFTHLQTLCKFRPCTNRFCPYKHEDGQRGTFQDKVWTADGSNNGHVSERQFTSNEDEEKVLPGLENTAMDAEIA</sequence>
<dbReference type="PANTHER" id="PTHR14738">
    <property type="entry name" value="ZINC FINGER CCCH DOMAIN-CONTAINING PROTEIN 14"/>
    <property type="match status" value="1"/>
</dbReference>
<evidence type="ECO:0000259" key="9">
    <source>
        <dbReference type="Pfam" id="PF21803"/>
    </source>
</evidence>
<feature type="compositionally biased region" description="Polar residues" evidence="8">
    <location>
        <begin position="475"/>
        <end position="489"/>
    </location>
</feature>
<evidence type="ECO:0000256" key="7">
    <source>
        <dbReference type="ARBA" id="ARBA00023242"/>
    </source>
</evidence>
<feature type="domain" description="Nab2 type CCCH zinc finger 4" evidence="9">
    <location>
        <begin position="340"/>
        <end position="357"/>
    </location>
</feature>
<evidence type="ECO:0000256" key="2">
    <source>
        <dbReference type="ARBA" id="ARBA00008423"/>
    </source>
</evidence>
<keyword evidence="6" id="KW-0862">Zinc</keyword>
<dbReference type="InterPro" id="IPR055046">
    <property type="entry name" value="Nab2-like_Znf-CCCH"/>
</dbReference>
<dbReference type="Pfam" id="PF14608">
    <property type="entry name" value="zf-CCCH_2"/>
    <property type="match status" value="2"/>
</dbReference>
<protein>
    <submittedName>
        <fullName evidence="11">C3H1-type domain-containing protein</fullName>
    </submittedName>
</protein>
<keyword evidence="4" id="KW-0677">Repeat</keyword>
<evidence type="ECO:0000256" key="1">
    <source>
        <dbReference type="ARBA" id="ARBA00004123"/>
    </source>
</evidence>
<reference evidence="11 12" key="1">
    <citation type="submission" date="2024-02" db="EMBL/GenBank/DDBJ databases">
        <title>First draft genome assembly of two strains of Seiridium cardinale.</title>
        <authorList>
            <person name="Emiliani G."/>
            <person name="Scali E."/>
        </authorList>
    </citation>
    <scope>NUCLEOTIDE SEQUENCE [LARGE SCALE GENOMIC DNA]</scope>
    <source>
        <strain evidence="11 12">BM-138-000479</strain>
    </source>
</reference>
<keyword evidence="3" id="KW-0479">Metal-binding</keyword>